<dbReference type="InterPro" id="IPR017452">
    <property type="entry name" value="GPCR_Rhodpsn_7TM"/>
</dbReference>
<dbReference type="SUPFAM" id="SSF81321">
    <property type="entry name" value="Family A G protein-coupled receptor-like"/>
    <property type="match status" value="1"/>
</dbReference>
<feature type="transmembrane region" description="Helical" evidence="10">
    <location>
        <begin position="107"/>
        <end position="129"/>
    </location>
</feature>
<keyword evidence="2" id="KW-1003">Cell membrane</keyword>
<evidence type="ECO:0000256" key="3">
    <source>
        <dbReference type="ARBA" id="ARBA00022692"/>
    </source>
</evidence>
<organism evidence="12 13">
    <name type="scientific">Porites lobata</name>
    <dbReference type="NCBI Taxonomy" id="104759"/>
    <lineage>
        <taxon>Eukaryota</taxon>
        <taxon>Metazoa</taxon>
        <taxon>Cnidaria</taxon>
        <taxon>Anthozoa</taxon>
        <taxon>Hexacorallia</taxon>
        <taxon>Scleractinia</taxon>
        <taxon>Fungiina</taxon>
        <taxon>Poritidae</taxon>
        <taxon>Porites</taxon>
    </lineage>
</organism>
<feature type="transmembrane region" description="Helical" evidence="10">
    <location>
        <begin position="65"/>
        <end position="87"/>
    </location>
</feature>
<dbReference type="PRINTS" id="PR00237">
    <property type="entry name" value="GPCRRHODOPSN"/>
</dbReference>
<keyword evidence="5" id="KW-0297">G-protein coupled receptor</keyword>
<protein>
    <recommendedName>
        <fullName evidence="11">G-protein coupled receptors family 1 profile domain-containing protein</fullName>
    </recommendedName>
</protein>
<proteinExistence type="predicted"/>
<evidence type="ECO:0000256" key="5">
    <source>
        <dbReference type="ARBA" id="ARBA00023040"/>
    </source>
</evidence>
<evidence type="ECO:0000256" key="9">
    <source>
        <dbReference type="ARBA" id="ARBA00023224"/>
    </source>
</evidence>
<keyword evidence="8" id="KW-0325">Glycoprotein</keyword>
<evidence type="ECO:0000256" key="7">
    <source>
        <dbReference type="ARBA" id="ARBA00023170"/>
    </source>
</evidence>
<dbReference type="Pfam" id="PF00001">
    <property type="entry name" value="7tm_1"/>
    <property type="match status" value="1"/>
</dbReference>
<dbReference type="SMART" id="SM01381">
    <property type="entry name" value="7TM_GPCR_Srsx"/>
    <property type="match status" value="1"/>
</dbReference>
<evidence type="ECO:0000259" key="11">
    <source>
        <dbReference type="PROSITE" id="PS50262"/>
    </source>
</evidence>
<evidence type="ECO:0000256" key="6">
    <source>
        <dbReference type="ARBA" id="ARBA00023136"/>
    </source>
</evidence>
<feature type="transmembrane region" description="Helical" evidence="10">
    <location>
        <begin position="177"/>
        <end position="202"/>
    </location>
</feature>
<evidence type="ECO:0000256" key="1">
    <source>
        <dbReference type="ARBA" id="ARBA00004651"/>
    </source>
</evidence>
<dbReference type="PROSITE" id="PS50262">
    <property type="entry name" value="G_PROTEIN_RECEP_F1_2"/>
    <property type="match status" value="1"/>
</dbReference>
<evidence type="ECO:0000313" key="12">
    <source>
        <dbReference type="EMBL" id="CAH3046905.1"/>
    </source>
</evidence>
<evidence type="ECO:0000313" key="13">
    <source>
        <dbReference type="Proteomes" id="UP001159405"/>
    </source>
</evidence>
<evidence type="ECO:0000256" key="10">
    <source>
        <dbReference type="SAM" id="Phobius"/>
    </source>
</evidence>
<comment type="subcellular location">
    <subcellularLocation>
        <location evidence="1">Cell membrane</location>
        <topology evidence="1">Multi-pass membrane protein</topology>
    </subcellularLocation>
</comment>
<sequence>MVIGTDVCDLPEWVPVPTNDSTSRIINLSIAGSNLPFGIFAFLSNLAIIVTALKTPSLQRPSNILLCSLATSDCLVGLVAQPLFVAWWMHIQRAQDYSCLYLQPLTLAAWIARMFPVGLFLTNLTVISLDRCYALSWPLSYRAKVTKRGTIKIAVFTTLAWITTTVFICILPRVDALILMAMVGAIFTIPPTANYIIMFMAIHYHNRKVQDMVSSQQLQGILRREKKVAIDMFIVSVVLAICVIPKFVVIFVSQSIGSLYPSFYLWSTTLVLLNSSINPVLHIWRRRALRSALRSMVNI</sequence>
<dbReference type="PANTHER" id="PTHR24246">
    <property type="entry name" value="OLFACTORY RECEPTOR AND ADENOSINE RECEPTOR"/>
    <property type="match status" value="1"/>
</dbReference>
<dbReference type="CDD" id="cd00637">
    <property type="entry name" value="7tm_classA_rhodopsin-like"/>
    <property type="match status" value="1"/>
</dbReference>
<dbReference type="Gene3D" id="1.20.1070.10">
    <property type="entry name" value="Rhodopsin 7-helix transmembrane proteins"/>
    <property type="match status" value="1"/>
</dbReference>
<evidence type="ECO:0000256" key="2">
    <source>
        <dbReference type="ARBA" id="ARBA00022475"/>
    </source>
</evidence>
<keyword evidence="7" id="KW-0675">Receptor</keyword>
<dbReference type="PANTHER" id="PTHR24246:SF27">
    <property type="entry name" value="ADENOSINE RECEPTOR, ISOFORM A"/>
    <property type="match status" value="1"/>
</dbReference>
<evidence type="ECO:0000256" key="8">
    <source>
        <dbReference type="ARBA" id="ARBA00023180"/>
    </source>
</evidence>
<keyword evidence="6 10" id="KW-0472">Membrane</keyword>
<accession>A0ABN8NAU4</accession>
<evidence type="ECO:0000256" key="4">
    <source>
        <dbReference type="ARBA" id="ARBA00022989"/>
    </source>
</evidence>
<dbReference type="InterPro" id="IPR000276">
    <property type="entry name" value="GPCR_Rhodpsn"/>
</dbReference>
<dbReference type="Proteomes" id="UP001159405">
    <property type="component" value="Unassembled WGS sequence"/>
</dbReference>
<feature type="transmembrane region" description="Helical" evidence="10">
    <location>
        <begin position="228"/>
        <end position="251"/>
    </location>
</feature>
<comment type="caution">
    <text evidence="12">The sequence shown here is derived from an EMBL/GenBank/DDBJ whole genome shotgun (WGS) entry which is preliminary data.</text>
</comment>
<keyword evidence="9" id="KW-0807">Transducer</keyword>
<feature type="transmembrane region" description="Helical" evidence="10">
    <location>
        <begin position="263"/>
        <end position="284"/>
    </location>
</feature>
<keyword evidence="13" id="KW-1185">Reference proteome</keyword>
<gene>
    <name evidence="12" type="ORF">PLOB_00009871</name>
</gene>
<feature type="domain" description="G-protein coupled receptors family 1 profile" evidence="11">
    <location>
        <begin position="44"/>
        <end position="282"/>
    </location>
</feature>
<feature type="transmembrane region" description="Helical" evidence="10">
    <location>
        <begin position="150"/>
        <end position="171"/>
    </location>
</feature>
<keyword evidence="4 10" id="KW-1133">Transmembrane helix</keyword>
<feature type="transmembrane region" description="Helical" evidence="10">
    <location>
        <begin position="35"/>
        <end position="53"/>
    </location>
</feature>
<dbReference type="EMBL" id="CALNXK010000015">
    <property type="protein sequence ID" value="CAH3046905.1"/>
    <property type="molecule type" value="Genomic_DNA"/>
</dbReference>
<reference evidence="12 13" key="1">
    <citation type="submission" date="2022-05" db="EMBL/GenBank/DDBJ databases">
        <authorList>
            <consortium name="Genoscope - CEA"/>
            <person name="William W."/>
        </authorList>
    </citation>
    <scope>NUCLEOTIDE SEQUENCE [LARGE SCALE GENOMIC DNA]</scope>
</reference>
<name>A0ABN8NAU4_9CNID</name>
<keyword evidence="3 10" id="KW-0812">Transmembrane</keyword>